<dbReference type="InterPro" id="IPR001126">
    <property type="entry name" value="UmuC"/>
</dbReference>
<feature type="compositionally biased region" description="Polar residues" evidence="2">
    <location>
        <begin position="1"/>
        <end position="10"/>
    </location>
</feature>
<proteinExistence type="predicted"/>
<dbReference type="CDD" id="cd03468">
    <property type="entry name" value="PolY_like"/>
    <property type="match status" value="1"/>
</dbReference>
<feature type="domain" description="UmuC" evidence="3">
    <location>
        <begin position="32"/>
        <end position="148"/>
    </location>
</feature>
<dbReference type="PANTHER" id="PTHR35369">
    <property type="entry name" value="BLR3025 PROTEIN-RELATED"/>
    <property type="match status" value="1"/>
</dbReference>
<dbReference type="InterPro" id="IPR043502">
    <property type="entry name" value="DNA/RNA_pol_sf"/>
</dbReference>
<name>A0A533IGV5_PARDE</name>
<dbReference type="Proteomes" id="UP000315344">
    <property type="component" value="Unassembled WGS sequence"/>
</dbReference>
<keyword evidence="1" id="KW-0227">DNA damage</keyword>
<dbReference type="GO" id="GO:0006281">
    <property type="term" value="P:DNA repair"/>
    <property type="evidence" value="ECO:0007669"/>
    <property type="project" value="InterPro"/>
</dbReference>
<dbReference type="AlphaFoldDB" id="A0A533IGV5"/>
<evidence type="ECO:0000256" key="2">
    <source>
        <dbReference type="SAM" id="MobiDB-lite"/>
    </source>
</evidence>
<accession>A0A533IGV5</accession>
<gene>
    <name evidence="4" type="ORF">DI616_02005</name>
</gene>
<protein>
    <submittedName>
        <fullName evidence="4">DNA polymerase Y family protein</fullName>
    </submittedName>
</protein>
<dbReference type="Pfam" id="PF00817">
    <property type="entry name" value="IMS"/>
    <property type="match status" value="1"/>
</dbReference>
<dbReference type="PANTHER" id="PTHR35369:SF2">
    <property type="entry name" value="BLR3025 PROTEIN"/>
    <property type="match status" value="1"/>
</dbReference>
<organism evidence="4 5">
    <name type="scientific">Paracoccus denitrificans</name>
    <dbReference type="NCBI Taxonomy" id="266"/>
    <lineage>
        <taxon>Bacteria</taxon>
        <taxon>Pseudomonadati</taxon>
        <taxon>Pseudomonadota</taxon>
        <taxon>Alphaproteobacteria</taxon>
        <taxon>Rhodobacterales</taxon>
        <taxon>Paracoccaceae</taxon>
        <taxon>Paracoccus</taxon>
    </lineage>
</organism>
<dbReference type="SUPFAM" id="SSF56672">
    <property type="entry name" value="DNA/RNA polymerases"/>
    <property type="match status" value="1"/>
</dbReference>
<comment type="caution">
    <text evidence="4">The sequence shown here is derived from an EMBL/GenBank/DDBJ whole genome shotgun (WGS) entry which is preliminary data.</text>
</comment>
<dbReference type="EMBL" id="VAFL01000001">
    <property type="protein sequence ID" value="TKW68788.1"/>
    <property type="molecule type" value="Genomic_DNA"/>
</dbReference>
<evidence type="ECO:0000256" key="1">
    <source>
        <dbReference type="ARBA" id="ARBA00022763"/>
    </source>
</evidence>
<feature type="region of interest" description="Disordered" evidence="2">
    <location>
        <begin position="1"/>
        <end position="21"/>
    </location>
</feature>
<dbReference type="InterPro" id="IPR050356">
    <property type="entry name" value="SulA_CellDiv_inhibitor"/>
</dbReference>
<reference evidence="4 5" key="1">
    <citation type="journal article" date="2017" name="Nat. Commun.">
        <title>In situ click chemistry generation of cyclooxygenase-2 inhibitors.</title>
        <authorList>
            <person name="Bhardwaj A."/>
            <person name="Kaur J."/>
            <person name="Wuest M."/>
            <person name="Wuest F."/>
        </authorList>
    </citation>
    <scope>NUCLEOTIDE SEQUENCE [LARGE SCALE GENOMIC DNA]</scope>
    <source>
        <strain evidence="4">S2_012_000_R3_94</strain>
    </source>
</reference>
<evidence type="ECO:0000313" key="5">
    <source>
        <dbReference type="Proteomes" id="UP000315344"/>
    </source>
</evidence>
<sequence>MAGTQASDPQATDVPPDDTPFALWLEGPHGPLIHAANNAARSAGIQAGARLTDMRALCPDLRIAPADPEGDRKALAQLALWARRFCPWTASDDSAPGTPEGLVMDITGTPHLWGDEFGMLDAMRRAFVALGHKALIAFAPTWGAAWALSRHNPGRIIHEAGETYPLPVTALRLTPPTVLLLRRLGLKTVGDLARLPRITLARRFTRHERTDHPLLRLDQLTGRLAEPISAPHPPARFRVEARLAEAVQDPTPHLADLCTTLCRDLAAAARGARSLRLSVWRTDGEMRWIEAGTATPNRDPDHIGFLFRERLEWIDPGFGFDLIELAAPETEPFAPAQRDLAGQSDDSRDLPRLIDRLGARFGPDRLSRPALRNSHIPERSLTEIGVNASAPALAVPAQDRPVRILNPPEEVRVLYAVPEGPPVQFQWRGRPTRILRWQGPERIAPEWWLDRPGTRLRDYYKIEDEDGRRLWLYREGLAGDGRGAAPQWFVQGVFA</sequence>
<evidence type="ECO:0000259" key="3">
    <source>
        <dbReference type="Pfam" id="PF00817"/>
    </source>
</evidence>
<evidence type="ECO:0000313" key="4">
    <source>
        <dbReference type="EMBL" id="TKW68788.1"/>
    </source>
</evidence>